<comment type="caution">
    <text evidence="2">The sequence shown here is derived from an EMBL/GenBank/DDBJ whole genome shotgun (WGS) entry which is preliminary data.</text>
</comment>
<gene>
    <name evidence="2" type="ORF">GCM10018781_50980</name>
</gene>
<organism evidence="2 3">
    <name type="scientific">Kitasatospora indigofera</name>
    <dbReference type="NCBI Taxonomy" id="67307"/>
    <lineage>
        <taxon>Bacteria</taxon>
        <taxon>Bacillati</taxon>
        <taxon>Actinomycetota</taxon>
        <taxon>Actinomycetes</taxon>
        <taxon>Kitasatosporales</taxon>
        <taxon>Streptomycetaceae</taxon>
        <taxon>Kitasatospora</taxon>
    </lineage>
</organism>
<protein>
    <submittedName>
        <fullName evidence="2">Uncharacterized protein</fullName>
    </submittedName>
</protein>
<evidence type="ECO:0000313" key="2">
    <source>
        <dbReference type="EMBL" id="GHH77464.1"/>
    </source>
</evidence>
<dbReference type="AlphaFoldDB" id="A0A919G4G5"/>
<dbReference type="Proteomes" id="UP000617734">
    <property type="component" value="Unassembled WGS sequence"/>
</dbReference>
<feature type="region of interest" description="Disordered" evidence="1">
    <location>
        <begin position="41"/>
        <end position="74"/>
    </location>
</feature>
<proteinExistence type="predicted"/>
<reference evidence="2" key="2">
    <citation type="submission" date="2020-09" db="EMBL/GenBank/DDBJ databases">
        <authorList>
            <person name="Sun Q."/>
            <person name="Ohkuma M."/>
        </authorList>
    </citation>
    <scope>NUCLEOTIDE SEQUENCE</scope>
    <source>
        <strain evidence="2">JCM 4646</strain>
    </source>
</reference>
<name>A0A919G4G5_9ACTN</name>
<evidence type="ECO:0000256" key="1">
    <source>
        <dbReference type="SAM" id="MobiDB-lite"/>
    </source>
</evidence>
<feature type="compositionally biased region" description="Gly residues" evidence="1">
    <location>
        <begin position="55"/>
        <end position="74"/>
    </location>
</feature>
<dbReference type="EMBL" id="BNBO01000033">
    <property type="protein sequence ID" value="GHH77464.1"/>
    <property type="molecule type" value="Genomic_DNA"/>
</dbReference>
<accession>A0A919G4G5</accession>
<evidence type="ECO:0000313" key="3">
    <source>
        <dbReference type="Proteomes" id="UP000617734"/>
    </source>
</evidence>
<reference evidence="2" key="1">
    <citation type="journal article" date="2014" name="Int. J. Syst. Evol. Microbiol.">
        <title>Complete genome sequence of Corynebacterium casei LMG S-19264T (=DSM 44701T), isolated from a smear-ripened cheese.</title>
        <authorList>
            <consortium name="US DOE Joint Genome Institute (JGI-PGF)"/>
            <person name="Walter F."/>
            <person name="Albersmeier A."/>
            <person name="Kalinowski J."/>
            <person name="Ruckert C."/>
        </authorList>
    </citation>
    <scope>NUCLEOTIDE SEQUENCE</scope>
    <source>
        <strain evidence="2">JCM 4646</strain>
    </source>
</reference>
<sequence>MGFLSGDVVEVDDGVVVDGAPRGTARWTARRRVPDDAVRWAAPCGPGRGGDEGQGRSGQGRSGAAAAGGGRFSP</sequence>
<keyword evidence="3" id="KW-1185">Reference proteome</keyword>